<keyword evidence="2" id="KW-1185">Reference proteome</keyword>
<sequence length="99" mass="11402">MNLTEQLRRIAKEASFNFPVEEVIETCFAEARAGNSSRNFTPSDFGLDNSPTHPGEIYNQVKWMDEAVAILRERGLIVYKEMDLNGAYEWITIDWSEVK</sequence>
<evidence type="ECO:0000313" key="2">
    <source>
        <dbReference type="Proteomes" id="UP000225358"/>
    </source>
</evidence>
<name>A0A1D7XF66_9CAUD</name>
<accession>A0A1D7XF66</accession>
<evidence type="ECO:0000313" key="1">
    <source>
        <dbReference type="EMBL" id="AOQ27182.1"/>
    </source>
</evidence>
<dbReference type="Proteomes" id="UP000225358">
    <property type="component" value="Segment"/>
</dbReference>
<gene>
    <name evidence="1" type="ORF">ESCO13_00027</name>
</gene>
<organism evidence="1 2">
    <name type="scientific">Escherichia phage ESCO13</name>
    <dbReference type="NCBI Taxonomy" id="1881104"/>
    <lineage>
        <taxon>Viruses</taxon>
        <taxon>Duplodnaviria</taxon>
        <taxon>Heunggongvirae</taxon>
        <taxon>Uroviricota</taxon>
        <taxon>Caudoviricetes</taxon>
        <taxon>Stephanstirmvirinae</taxon>
        <taxon>Phapecoctavirus</taxon>
        <taxon>Phapecoctavirus ESCO13</taxon>
    </lineage>
</organism>
<protein>
    <submittedName>
        <fullName evidence="1">Uncharacterized protein</fullName>
    </submittedName>
</protein>
<reference evidence="1" key="1">
    <citation type="submission" date="2017-02" db="EMBL/GenBank/DDBJ databases">
        <title>Complete genome sequence of two Escherichia coli phages, vB_EcoM_ ESCO5 and vB_EcoM_ESCO13, which are related to phAPEC8.</title>
        <authorList>
            <person name="Trotereau A."/>
            <person name="Gonnet M."/>
            <person name="Viardot A."/>
            <person name="Lalmanach A.-C."/>
            <person name="Guabiraba R."/>
            <person name="Chanteloup N."/>
            <person name="Schouler C."/>
        </authorList>
    </citation>
    <scope>NUCLEOTIDE SEQUENCE [LARGE SCALE GENOMIC DNA]</scope>
</reference>
<proteinExistence type="predicted"/>
<dbReference type="EMBL" id="KX552041">
    <property type="protein sequence ID" value="AOQ27182.1"/>
    <property type="molecule type" value="Genomic_DNA"/>
</dbReference>